<evidence type="ECO:0000313" key="1">
    <source>
        <dbReference type="EMBL" id="KAG5443010.1"/>
    </source>
</evidence>
<comment type="caution">
    <text evidence="1">The sequence shown here is derived from an EMBL/GenBank/DDBJ whole genome shotgun (WGS) entry which is preliminary data.</text>
</comment>
<gene>
    <name evidence="1" type="ORF">CSKR_107186</name>
</gene>
<dbReference type="Proteomes" id="UP000286415">
    <property type="component" value="Unassembled WGS sequence"/>
</dbReference>
<proteinExistence type="predicted"/>
<name>A0A419QD32_CLOSI</name>
<dbReference type="AlphaFoldDB" id="A0A419QD32"/>
<evidence type="ECO:0000313" key="2">
    <source>
        <dbReference type="Proteomes" id="UP000286415"/>
    </source>
</evidence>
<organism evidence="1 2">
    <name type="scientific">Clonorchis sinensis</name>
    <name type="common">Chinese liver fluke</name>
    <dbReference type="NCBI Taxonomy" id="79923"/>
    <lineage>
        <taxon>Eukaryota</taxon>
        <taxon>Metazoa</taxon>
        <taxon>Spiralia</taxon>
        <taxon>Lophotrochozoa</taxon>
        <taxon>Platyhelminthes</taxon>
        <taxon>Trematoda</taxon>
        <taxon>Digenea</taxon>
        <taxon>Opisthorchiida</taxon>
        <taxon>Opisthorchiata</taxon>
        <taxon>Opisthorchiidae</taxon>
        <taxon>Clonorchis</taxon>
    </lineage>
</organism>
<keyword evidence="2" id="KW-1185">Reference proteome</keyword>
<reference evidence="1 2" key="2">
    <citation type="journal article" date="2021" name="Genomics">
        <title>High-quality reference genome for Clonorchis sinensis.</title>
        <authorList>
            <person name="Young N.D."/>
            <person name="Stroehlein A.J."/>
            <person name="Kinkar L."/>
            <person name="Wang T."/>
            <person name="Sohn W.M."/>
            <person name="Chang B.C.H."/>
            <person name="Kaur P."/>
            <person name="Weisz D."/>
            <person name="Dudchenko O."/>
            <person name="Aiden E.L."/>
            <person name="Korhonen P.K."/>
            <person name="Gasser R.B."/>
        </authorList>
    </citation>
    <scope>NUCLEOTIDE SEQUENCE [LARGE SCALE GENOMIC DNA]</scope>
    <source>
        <strain evidence="1">Cs-k2</strain>
    </source>
</reference>
<dbReference type="InParanoid" id="A0A419QD32"/>
<protein>
    <submittedName>
        <fullName evidence="1">Uncharacterized protein</fullName>
    </submittedName>
</protein>
<dbReference type="EMBL" id="NIRI02000056">
    <property type="protein sequence ID" value="KAG5443010.1"/>
    <property type="molecule type" value="Genomic_DNA"/>
</dbReference>
<reference evidence="1 2" key="1">
    <citation type="journal article" date="2018" name="Biotechnol. Adv.">
        <title>Improved genomic resources and new bioinformatic workflow for the carcinogenic parasite Clonorchis sinensis: Biotechnological implications.</title>
        <authorList>
            <person name="Wang D."/>
            <person name="Korhonen P.K."/>
            <person name="Gasser R.B."/>
            <person name="Young N.D."/>
        </authorList>
    </citation>
    <scope>NUCLEOTIDE SEQUENCE [LARGE SCALE GENOMIC DNA]</scope>
    <source>
        <strain evidence="1">Cs-k2</strain>
    </source>
</reference>
<accession>A0A419QD32</accession>
<sequence length="201" mass="22535">MRGPDEAHSFAWKHHKREIQLRSRLTTTTVRQLSQATQSFSPEIHCFSPFLAPTALRSTLLVLDNWVAQSPVEMGKANLASVNPILCNRVVVVGMFVPRVTLDEHVTALECDLYSTVGSKTLICISFTKLNIPLLLERVFLNFSGYSLTATQLQANATKRLHKFHERSHFSRDAKRIYEKTCYSHASSVVSTVTPVSCDAT</sequence>